<dbReference type="AlphaFoldDB" id="A0A5C5YR86"/>
<sequence length="371" mass="38346">MRLSMARTLPLLGVCVLSLGLTQPTLGQSLVLQWAFDEESGDALDTGAVSPTANGTLGSGAVRSTDTPGGGPGGSIDLSATGSDSNVLGGDPLKVNSLEKFTLSTWIKMTGDNSLDQGGSNNVRLMSRQAGNSFFDGFTWNLNPPNDGEATTSSPDDFRMGMFIGGQNDFGFAFADADVEGQGGEWTFLAVSYDGTSAENNMKFFWGGEDTPVTQLGSTLTTSNDPGGLFNETPADFAIGYTTAAPTADVSIAGLQDDVRVYDDLLDLAALDAVRLENLPSVSVLLGDFNSDTVVDAADYTLWRDNDGADESVLNGAGDGSGTVDLGDYTAWAANYGAGQVALSSASVPEATTLSLACLTLAGVGGMRRRA</sequence>
<proteinExistence type="predicted"/>
<comment type="caution">
    <text evidence="2">The sequence shown here is derived from an EMBL/GenBank/DDBJ whole genome shotgun (WGS) entry which is preliminary data.</text>
</comment>
<reference evidence="2 3" key="1">
    <citation type="submission" date="2019-02" db="EMBL/GenBank/DDBJ databases">
        <title>Deep-cultivation of Planctomycetes and their phenomic and genomic characterization uncovers novel biology.</title>
        <authorList>
            <person name="Wiegand S."/>
            <person name="Jogler M."/>
            <person name="Boedeker C."/>
            <person name="Pinto D."/>
            <person name="Vollmers J."/>
            <person name="Rivas-Marin E."/>
            <person name="Kohn T."/>
            <person name="Peeters S.H."/>
            <person name="Heuer A."/>
            <person name="Rast P."/>
            <person name="Oberbeckmann S."/>
            <person name="Bunk B."/>
            <person name="Jeske O."/>
            <person name="Meyerdierks A."/>
            <person name="Storesund J.E."/>
            <person name="Kallscheuer N."/>
            <person name="Luecker S."/>
            <person name="Lage O.M."/>
            <person name="Pohl T."/>
            <person name="Merkel B.J."/>
            <person name="Hornburger P."/>
            <person name="Mueller R.-W."/>
            <person name="Bruemmer F."/>
            <person name="Labrenz M."/>
            <person name="Spormann A.M."/>
            <person name="Op Den Camp H."/>
            <person name="Overmann J."/>
            <person name="Amann R."/>
            <person name="Jetten M.S.M."/>
            <person name="Mascher T."/>
            <person name="Medema M.H."/>
            <person name="Devos D.P."/>
            <person name="Kaster A.-K."/>
            <person name="Ovreas L."/>
            <person name="Rohde M."/>
            <person name="Galperin M.Y."/>
            <person name="Jogler C."/>
        </authorList>
    </citation>
    <scope>NUCLEOTIDE SEQUENCE [LARGE SCALE GENOMIC DNA]</scope>
    <source>
        <strain evidence="2 3">Pla123a</strain>
    </source>
</reference>
<organism evidence="2 3">
    <name type="scientific">Posidoniimonas polymericola</name>
    <dbReference type="NCBI Taxonomy" id="2528002"/>
    <lineage>
        <taxon>Bacteria</taxon>
        <taxon>Pseudomonadati</taxon>
        <taxon>Planctomycetota</taxon>
        <taxon>Planctomycetia</taxon>
        <taxon>Pirellulales</taxon>
        <taxon>Lacipirellulaceae</taxon>
        <taxon>Posidoniimonas</taxon>
    </lineage>
</organism>
<dbReference type="SUPFAM" id="SSF49899">
    <property type="entry name" value="Concanavalin A-like lectins/glucanases"/>
    <property type="match status" value="1"/>
</dbReference>
<name>A0A5C5YR86_9BACT</name>
<feature type="compositionally biased region" description="Polar residues" evidence="1">
    <location>
        <begin position="49"/>
        <end position="67"/>
    </location>
</feature>
<evidence type="ECO:0000313" key="2">
    <source>
        <dbReference type="EMBL" id="TWT77454.1"/>
    </source>
</evidence>
<accession>A0A5C5YR86</accession>
<gene>
    <name evidence="2" type="ORF">Pla123a_21150</name>
</gene>
<evidence type="ECO:0000313" key="3">
    <source>
        <dbReference type="Proteomes" id="UP000318478"/>
    </source>
</evidence>
<dbReference type="InterPro" id="IPR013320">
    <property type="entry name" value="ConA-like_dom_sf"/>
</dbReference>
<protein>
    <recommendedName>
        <fullName evidence="4">LamG-like jellyroll fold domain-containing protein</fullName>
    </recommendedName>
</protein>
<dbReference type="Proteomes" id="UP000318478">
    <property type="component" value="Unassembled WGS sequence"/>
</dbReference>
<evidence type="ECO:0000256" key="1">
    <source>
        <dbReference type="SAM" id="MobiDB-lite"/>
    </source>
</evidence>
<feature type="region of interest" description="Disordered" evidence="1">
    <location>
        <begin position="45"/>
        <end position="83"/>
    </location>
</feature>
<dbReference type="OrthoDB" id="267566at2"/>
<evidence type="ECO:0008006" key="4">
    <source>
        <dbReference type="Google" id="ProtNLM"/>
    </source>
</evidence>
<keyword evidence="3" id="KW-1185">Reference proteome</keyword>
<dbReference type="EMBL" id="SJPO01000004">
    <property type="protein sequence ID" value="TWT77454.1"/>
    <property type="molecule type" value="Genomic_DNA"/>
</dbReference>
<dbReference type="RefSeq" id="WP_146586610.1">
    <property type="nucleotide sequence ID" value="NZ_SJPO01000004.1"/>
</dbReference>
<dbReference type="Gene3D" id="2.60.120.200">
    <property type="match status" value="1"/>
</dbReference>